<evidence type="ECO:0000256" key="1">
    <source>
        <dbReference type="ARBA" id="ARBA00004651"/>
    </source>
</evidence>
<feature type="transmembrane region" description="Helical" evidence="7">
    <location>
        <begin position="40"/>
        <end position="59"/>
    </location>
</feature>
<feature type="transmembrane region" description="Helical" evidence="7">
    <location>
        <begin position="126"/>
        <end position="145"/>
    </location>
</feature>
<evidence type="ECO:0000313" key="10">
    <source>
        <dbReference type="Proteomes" id="UP000003573"/>
    </source>
</evidence>
<dbReference type="AlphaFoldDB" id="G5JUI4"/>
<feature type="transmembrane region" description="Helical" evidence="7">
    <location>
        <begin position="12"/>
        <end position="28"/>
    </location>
</feature>
<keyword evidence="4 7" id="KW-0812">Transmembrane</keyword>
<feature type="transmembrane region" description="Helical" evidence="7">
    <location>
        <begin position="150"/>
        <end position="169"/>
    </location>
</feature>
<dbReference type="STRING" id="764298.STRMA_0812"/>
<accession>G5JUI4</accession>
<reference evidence="9 10" key="1">
    <citation type="journal article" date="2014" name="Int. J. Syst. Evol. Microbiol.">
        <title>Phylogenomics and the dynamic genome evolution of the genus Streptococcus.</title>
        <authorList>
            <consortium name="The Broad Institute Genome Sequencing Platform"/>
            <person name="Richards V.P."/>
            <person name="Palmer S.R."/>
            <person name="Pavinski Bitar P.D."/>
            <person name="Qin X."/>
            <person name="Weinstock G.M."/>
            <person name="Highlander S.K."/>
            <person name="Town C.D."/>
            <person name="Burne R.A."/>
            <person name="Stanhope M.J."/>
        </authorList>
    </citation>
    <scope>NUCLEOTIDE SEQUENCE [LARGE SCALE GENOMIC DNA]</scope>
    <source>
        <strain evidence="9 10">NCTC 11558</strain>
    </source>
</reference>
<organism evidence="9 10">
    <name type="scientific">Streptococcus macacae NCTC 11558</name>
    <dbReference type="NCBI Taxonomy" id="764298"/>
    <lineage>
        <taxon>Bacteria</taxon>
        <taxon>Bacillati</taxon>
        <taxon>Bacillota</taxon>
        <taxon>Bacilli</taxon>
        <taxon>Lactobacillales</taxon>
        <taxon>Streptococcaceae</taxon>
        <taxon>Streptococcus</taxon>
    </lineage>
</organism>
<keyword evidence="9" id="KW-0808">Transferase</keyword>
<evidence type="ECO:0000259" key="8">
    <source>
        <dbReference type="Pfam" id="PF01757"/>
    </source>
</evidence>
<feature type="domain" description="Acyltransferase 3" evidence="8">
    <location>
        <begin position="5"/>
        <end position="316"/>
    </location>
</feature>
<keyword evidence="10" id="KW-1185">Reference proteome</keyword>
<evidence type="ECO:0000256" key="7">
    <source>
        <dbReference type="SAM" id="Phobius"/>
    </source>
</evidence>
<evidence type="ECO:0000256" key="2">
    <source>
        <dbReference type="ARBA" id="ARBA00007400"/>
    </source>
</evidence>
<comment type="subcellular location">
    <subcellularLocation>
        <location evidence="1">Cell membrane</location>
        <topology evidence="1">Multi-pass membrane protein</topology>
    </subcellularLocation>
</comment>
<keyword evidence="5 7" id="KW-1133">Transmembrane helix</keyword>
<dbReference type="eggNOG" id="COG4763">
    <property type="taxonomic scope" value="Bacteria"/>
</dbReference>
<dbReference type="InterPro" id="IPR002656">
    <property type="entry name" value="Acyl_transf_3_dom"/>
</dbReference>
<dbReference type="GO" id="GO:0016413">
    <property type="term" value="F:O-acetyltransferase activity"/>
    <property type="evidence" value="ECO:0007669"/>
    <property type="project" value="TreeGrafter"/>
</dbReference>
<dbReference type="EMBL" id="AEUW02000001">
    <property type="protein sequence ID" value="EHJ51624.1"/>
    <property type="molecule type" value="Genomic_DNA"/>
</dbReference>
<gene>
    <name evidence="9" type="ORF">STRMA_0812</name>
</gene>
<keyword evidence="9" id="KW-0012">Acyltransferase</keyword>
<dbReference type="GO" id="GO:0009246">
    <property type="term" value="P:enterobacterial common antigen biosynthetic process"/>
    <property type="evidence" value="ECO:0007669"/>
    <property type="project" value="TreeGrafter"/>
</dbReference>
<evidence type="ECO:0000313" key="9">
    <source>
        <dbReference type="EMBL" id="EHJ51624.1"/>
    </source>
</evidence>
<keyword evidence="3" id="KW-1003">Cell membrane</keyword>
<dbReference type="PANTHER" id="PTHR40074:SF2">
    <property type="entry name" value="O-ACETYLTRANSFERASE WECH"/>
    <property type="match status" value="1"/>
</dbReference>
<comment type="similarity">
    <text evidence="2">Belongs to the acyltransferase 3 family.</text>
</comment>
<evidence type="ECO:0000256" key="6">
    <source>
        <dbReference type="ARBA" id="ARBA00023136"/>
    </source>
</evidence>
<feature type="transmembrane region" description="Helical" evidence="7">
    <location>
        <begin position="203"/>
        <end position="219"/>
    </location>
</feature>
<feature type="transmembrane region" description="Helical" evidence="7">
    <location>
        <begin position="271"/>
        <end position="289"/>
    </location>
</feature>
<dbReference type="PANTHER" id="PTHR40074">
    <property type="entry name" value="O-ACETYLTRANSFERASE WECH"/>
    <property type="match status" value="1"/>
</dbReference>
<evidence type="ECO:0000256" key="5">
    <source>
        <dbReference type="ARBA" id="ARBA00022989"/>
    </source>
</evidence>
<feature type="transmembrane region" description="Helical" evidence="7">
    <location>
        <begin position="295"/>
        <end position="318"/>
    </location>
</feature>
<feature type="transmembrane region" description="Helical" evidence="7">
    <location>
        <begin position="234"/>
        <end position="251"/>
    </location>
</feature>
<protein>
    <submittedName>
        <fullName evidence="9">Acyltransferase</fullName>
    </submittedName>
</protein>
<proteinExistence type="inferred from homology"/>
<dbReference type="OrthoDB" id="6623990at2"/>
<feature type="transmembrane region" description="Helical" evidence="7">
    <location>
        <begin position="80"/>
        <end position="97"/>
    </location>
</feature>
<sequence length="340" mass="39351">MKRIEWIDFGKGLTIFLVFLGHVNLGLLQSGRFEVYNRGFLFIIELLYIFHIPVFFALSGYFFQPLADGKSYWHYVKKKTLVLGIPYLFYSVIQFALQRAGGSAVRDPARLSDLLAIYKMPLGVSWYLYVLWAIYLVLGLLSIFIKNKKWLFAFTAIGFAAALLFPLPIYLLQKLLLWSFFFMLGSFLREINYRFNSWKTASCVFLPCFFSLAAFMWFWQKQGFTHYTSYDRPGLWGLIFMVSVLLAFALYPMLDKTKFAPYFVAKGKDSLAIYILHAPIISVIRIVLFKLGIEALWLHLLFGIAGGWFVISLAVSIFKKIPLLTFFLYPQKIIGSGKRE</sequence>
<comment type="caution">
    <text evidence="9">The sequence shown here is derived from an EMBL/GenBank/DDBJ whole genome shotgun (WGS) entry which is preliminary data.</text>
</comment>
<dbReference type="GO" id="GO:0005886">
    <property type="term" value="C:plasma membrane"/>
    <property type="evidence" value="ECO:0007669"/>
    <property type="project" value="UniProtKB-SubCell"/>
</dbReference>
<dbReference type="RefSeq" id="WP_003078651.1">
    <property type="nucleotide sequence ID" value="NZ_AEUW02000001.1"/>
</dbReference>
<keyword evidence="6 7" id="KW-0472">Membrane</keyword>
<evidence type="ECO:0000256" key="3">
    <source>
        <dbReference type="ARBA" id="ARBA00022475"/>
    </source>
</evidence>
<name>G5JUI4_9STRE</name>
<evidence type="ECO:0000256" key="4">
    <source>
        <dbReference type="ARBA" id="ARBA00022692"/>
    </source>
</evidence>
<dbReference type="Pfam" id="PF01757">
    <property type="entry name" value="Acyl_transf_3"/>
    <property type="match status" value="1"/>
</dbReference>
<dbReference type="Proteomes" id="UP000003573">
    <property type="component" value="Unassembled WGS sequence"/>
</dbReference>